<keyword evidence="1" id="KW-0233">DNA recombination</keyword>
<sequence length="244" mass="27525">QHYKSLNDYVLLPLKLSTNLPNELLRLIINKLSISVSIKDLTKIELLNEDQKLVFNTVIEHIEMNLLVVIFIDRPAGSGKTFLYLCLLAKVHLAYSIALAMALSGIATLLMSGGQTAHPRFKIPLNINSTSTCSIKALNKTLQDIMTVISYSEKKSSYLSKANEFKNFLLRIGNGTEKTINNDMICIPNQIIINWHDEQLLQTLIEQIYLILDIGSSNTLHFTDKAILTTKNEYVDYINNTILN</sequence>
<comment type="catalytic activity">
    <reaction evidence="1">
        <text>ATP + H2O = ADP + phosphate + H(+)</text>
        <dbReference type="Rhea" id="RHEA:13065"/>
        <dbReference type="ChEBI" id="CHEBI:15377"/>
        <dbReference type="ChEBI" id="CHEBI:15378"/>
        <dbReference type="ChEBI" id="CHEBI:30616"/>
        <dbReference type="ChEBI" id="CHEBI:43474"/>
        <dbReference type="ChEBI" id="CHEBI:456216"/>
        <dbReference type="EC" id="5.6.2.3"/>
    </reaction>
</comment>
<accession>A0ABN7W520</accession>
<feature type="non-terminal residue" evidence="4">
    <location>
        <position position="1"/>
    </location>
</feature>
<keyword evidence="1" id="KW-0547">Nucleotide-binding</keyword>
<comment type="caution">
    <text evidence="4">The sequence shown here is derived from an EMBL/GenBank/DDBJ whole genome shotgun (WGS) entry which is preliminary data.</text>
</comment>
<evidence type="ECO:0000313" key="4">
    <source>
        <dbReference type="EMBL" id="CAG8815890.1"/>
    </source>
</evidence>
<dbReference type="EC" id="5.6.2.3" evidence="1"/>
<reference evidence="4 5" key="1">
    <citation type="submission" date="2021-06" db="EMBL/GenBank/DDBJ databases">
        <authorList>
            <person name="Kallberg Y."/>
            <person name="Tangrot J."/>
            <person name="Rosling A."/>
        </authorList>
    </citation>
    <scope>NUCLEOTIDE SEQUENCE [LARGE SCALE GENOMIC DNA]</scope>
    <source>
        <strain evidence="4 5">120-4 pot B 10/14</strain>
    </source>
</reference>
<dbReference type="EMBL" id="CAJVQB010030677">
    <property type="protein sequence ID" value="CAG8815890.1"/>
    <property type="molecule type" value="Genomic_DNA"/>
</dbReference>
<proteinExistence type="inferred from homology"/>
<name>A0ABN7W520_GIGMA</name>
<keyword evidence="1" id="KW-0227">DNA damage</keyword>
<comment type="similarity">
    <text evidence="1">Belongs to the helicase family.</text>
</comment>
<comment type="cofactor">
    <cofactor evidence="1">
        <name>Mg(2+)</name>
        <dbReference type="ChEBI" id="CHEBI:18420"/>
    </cofactor>
</comment>
<dbReference type="SUPFAM" id="SSF52540">
    <property type="entry name" value="P-loop containing nucleoside triphosphate hydrolases"/>
    <property type="match status" value="1"/>
</dbReference>
<dbReference type="InterPro" id="IPR027417">
    <property type="entry name" value="P-loop_NTPase"/>
</dbReference>
<dbReference type="InterPro" id="IPR010285">
    <property type="entry name" value="DNA_helicase_pif1-like_DEAD"/>
</dbReference>
<keyword evidence="5" id="KW-1185">Reference proteome</keyword>
<evidence type="ECO:0000256" key="2">
    <source>
        <dbReference type="SAM" id="Phobius"/>
    </source>
</evidence>
<dbReference type="PANTHER" id="PTHR10492:SF57">
    <property type="entry name" value="ATP-DEPENDENT DNA HELICASE"/>
    <property type="match status" value="1"/>
</dbReference>
<keyword evidence="2" id="KW-0812">Transmembrane</keyword>
<feature type="domain" description="DNA helicase Pif1-like DEAD-box helicase" evidence="3">
    <location>
        <begin position="47"/>
        <end position="146"/>
    </location>
</feature>
<dbReference type="PANTHER" id="PTHR10492">
    <property type="match status" value="1"/>
</dbReference>
<evidence type="ECO:0000259" key="3">
    <source>
        <dbReference type="Pfam" id="PF05970"/>
    </source>
</evidence>
<evidence type="ECO:0000313" key="5">
    <source>
        <dbReference type="Proteomes" id="UP000789901"/>
    </source>
</evidence>
<keyword evidence="1" id="KW-0347">Helicase</keyword>
<protein>
    <recommendedName>
        <fullName evidence="1">ATP-dependent DNA helicase</fullName>
        <ecNumber evidence="1">5.6.2.3</ecNumber>
    </recommendedName>
</protein>
<gene>
    <name evidence="4" type="ORF">GMARGA_LOCUS26400</name>
</gene>
<evidence type="ECO:0000256" key="1">
    <source>
        <dbReference type="RuleBase" id="RU363044"/>
    </source>
</evidence>
<keyword evidence="1" id="KW-0378">Hydrolase</keyword>
<organism evidence="4 5">
    <name type="scientific">Gigaspora margarita</name>
    <dbReference type="NCBI Taxonomy" id="4874"/>
    <lineage>
        <taxon>Eukaryota</taxon>
        <taxon>Fungi</taxon>
        <taxon>Fungi incertae sedis</taxon>
        <taxon>Mucoromycota</taxon>
        <taxon>Glomeromycotina</taxon>
        <taxon>Glomeromycetes</taxon>
        <taxon>Diversisporales</taxon>
        <taxon>Gigasporaceae</taxon>
        <taxon>Gigaspora</taxon>
    </lineage>
</organism>
<dbReference type="Pfam" id="PF05970">
    <property type="entry name" value="PIF1"/>
    <property type="match status" value="1"/>
</dbReference>
<dbReference type="Gene3D" id="3.40.50.300">
    <property type="entry name" value="P-loop containing nucleotide triphosphate hydrolases"/>
    <property type="match status" value="1"/>
</dbReference>
<dbReference type="Proteomes" id="UP000789901">
    <property type="component" value="Unassembled WGS sequence"/>
</dbReference>
<keyword evidence="2" id="KW-0472">Membrane</keyword>
<keyword evidence="1" id="KW-0234">DNA repair</keyword>
<keyword evidence="2" id="KW-1133">Transmembrane helix</keyword>
<feature type="transmembrane region" description="Helical" evidence="2">
    <location>
        <begin position="92"/>
        <end position="112"/>
    </location>
</feature>
<keyword evidence="1" id="KW-0067">ATP-binding</keyword>